<protein>
    <recommendedName>
        <fullName evidence="4">MotA/TolQ/ExbB proton channel domain-containing protein</fullName>
    </recommendedName>
</protein>
<keyword evidence="1" id="KW-0472">Membrane</keyword>
<proteinExistence type="predicted"/>
<feature type="transmembrane region" description="Helical" evidence="1">
    <location>
        <begin position="46"/>
        <end position="64"/>
    </location>
</feature>
<feature type="transmembrane region" description="Helical" evidence="1">
    <location>
        <begin position="7"/>
        <end position="26"/>
    </location>
</feature>
<name>A0A850T490_9BACT</name>
<keyword evidence="1" id="KW-1133">Transmembrane helix</keyword>
<reference evidence="2 3" key="1">
    <citation type="submission" date="2020-06" db="EMBL/GenBank/DDBJ databases">
        <title>High-quality draft genome of sulfate reducer Desulfobacter latus type strain AcrS2 isolated from marine sediment.</title>
        <authorList>
            <person name="Hoppe M."/>
            <person name="Larsen C.K."/>
            <person name="Marshall I.P.G."/>
            <person name="Schramm A."/>
            <person name="Marietou A.G."/>
        </authorList>
    </citation>
    <scope>NUCLEOTIDE SEQUENCE [LARGE SCALE GENOMIC DNA]</scope>
    <source>
        <strain evidence="2 3">AcRS2</strain>
    </source>
</reference>
<keyword evidence="3" id="KW-1185">Reference proteome</keyword>
<gene>
    <name evidence="2" type="ORF">HXW94_16590</name>
</gene>
<dbReference type="RefSeq" id="WP_178368038.1">
    <property type="nucleotide sequence ID" value="NZ_JACADJ010000087.1"/>
</dbReference>
<dbReference type="AlphaFoldDB" id="A0A850T490"/>
<feature type="transmembrane region" description="Helical" evidence="1">
    <location>
        <begin position="139"/>
        <end position="158"/>
    </location>
</feature>
<evidence type="ECO:0008006" key="4">
    <source>
        <dbReference type="Google" id="ProtNLM"/>
    </source>
</evidence>
<dbReference type="EMBL" id="JACADJ010000087">
    <property type="protein sequence ID" value="NWH06583.1"/>
    <property type="molecule type" value="Genomic_DNA"/>
</dbReference>
<keyword evidence="1" id="KW-0812">Transmembrane</keyword>
<evidence type="ECO:0000313" key="2">
    <source>
        <dbReference type="EMBL" id="NWH06583.1"/>
    </source>
</evidence>
<comment type="caution">
    <text evidence="2">The sequence shown here is derived from an EMBL/GenBank/DDBJ whole genome shotgun (WGS) entry which is preliminary data.</text>
</comment>
<organism evidence="2 3">
    <name type="scientific">Desulfobacter latus</name>
    <dbReference type="NCBI Taxonomy" id="2292"/>
    <lineage>
        <taxon>Bacteria</taxon>
        <taxon>Pseudomonadati</taxon>
        <taxon>Thermodesulfobacteriota</taxon>
        <taxon>Desulfobacteria</taxon>
        <taxon>Desulfobacterales</taxon>
        <taxon>Desulfobacteraceae</taxon>
        <taxon>Desulfobacter</taxon>
    </lineage>
</organism>
<evidence type="ECO:0000313" key="3">
    <source>
        <dbReference type="Proteomes" id="UP000553343"/>
    </source>
</evidence>
<dbReference type="Proteomes" id="UP000553343">
    <property type="component" value="Unassembled WGS sequence"/>
</dbReference>
<feature type="transmembrane region" description="Helical" evidence="1">
    <location>
        <begin position="95"/>
        <end position="119"/>
    </location>
</feature>
<evidence type="ECO:0000256" key="1">
    <source>
        <dbReference type="SAM" id="Phobius"/>
    </source>
</evidence>
<accession>A0A850T490</accession>
<sequence>MIKGMLSGVIITVLGIYLFNLSGLIIISSEKGIALVSILVWTMKNLGFSIIPFIVVLVFFLYYLHRLFVQLGHEESVEPAQVAAMQEKLDLLINLFFGIGVVWTAIGMRNALVLSIGSIDAETAASQGAFSILTRLVDGGILLSLSTTIAGGIGGYFMKVLKAWFLGPRLNACFEHQYKKEAREIHARLDHIARIMEQNTEKKQGDKITNETAKESA</sequence>